<feature type="compositionally biased region" description="Polar residues" evidence="1">
    <location>
        <begin position="147"/>
        <end position="158"/>
    </location>
</feature>
<feature type="signal peptide" evidence="2">
    <location>
        <begin position="1"/>
        <end position="22"/>
    </location>
</feature>
<evidence type="ECO:0000313" key="5">
    <source>
        <dbReference type="WBParaSite" id="ECPE_0000573001-mRNA-1"/>
    </source>
</evidence>
<reference evidence="5" key="1">
    <citation type="submission" date="2016-06" db="UniProtKB">
        <authorList>
            <consortium name="WormBaseParasite"/>
        </authorList>
    </citation>
    <scope>IDENTIFICATION</scope>
</reference>
<feature type="compositionally biased region" description="Basic and acidic residues" evidence="1">
    <location>
        <begin position="133"/>
        <end position="146"/>
    </location>
</feature>
<feature type="chain" id="PRO_5043137997" evidence="2">
    <location>
        <begin position="23"/>
        <end position="253"/>
    </location>
</feature>
<accession>A0A183AFI2</accession>
<feature type="compositionally biased region" description="Polar residues" evidence="1">
    <location>
        <begin position="87"/>
        <end position="96"/>
    </location>
</feature>
<gene>
    <name evidence="3" type="ORF">ECPE_LOCUS5717</name>
</gene>
<organism evidence="5">
    <name type="scientific">Echinostoma caproni</name>
    <dbReference type="NCBI Taxonomy" id="27848"/>
    <lineage>
        <taxon>Eukaryota</taxon>
        <taxon>Metazoa</taxon>
        <taxon>Spiralia</taxon>
        <taxon>Lophotrochozoa</taxon>
        <taxon>Platyhelminthes</taxon>
        <taxon>Trematoda</taxon>
        <taxon>Digenea</taxon>
        <taxon>Plagiorchiida</taxon>
        <taxon>Echinostomata</taxon>
        <taxon>Echinostomatoidea</taxon>
        <taxon>Echinostomatidae</taxon>
        <taxon>Echinostoma</taxon>
    </lineage>
</organism>
<reference evidence="3 4" key="2">
    <citation type="submission" date="2018-11" db="EMBL/GenBank/DDBJ databases">
        <authorList>
            <consortium name="Pathogen Informatics"/>
        </authorList>
    </citation>
    <scope>NUCLEOTIDE SEQUENCE [LARGE SCALE GENOMIC DNA]</scope>
    <source>
        <strain evidence="3 4">Egypt</strain>
    </source>
</reference>
<evidence type="ECO:0000313" key="3">
    <source>
        <dbReference type="EMBL" id="VDP76349.1"/>
    </source>
</evidence>
<dbReference type="AlphaFoldDB" id="A0A183AFI2"/>
<feature type="compositionally biased region" description="Low complexity" evidence="1">
    <location>
        <begin position="105"/>
        <end position="132"/>
    </location>
</feature>
<proteinExistence type="predicted"/>
<name>A0A183AFI2_9TREM</name>
<dbReference type="WBParaSite" id="ECPE_0000573001-mRNA-1">
    <property type="protein sequence ID" value="ECPE_0000573001-mRNA-1"/>
    <property type="gene ID" value="ECPE_0000573001"/>
</dbReference>
<dbReference type="Proteomes" id="UP000272942">
    <property type="component" value="Unassembled WGS sequence"/>
</dbReference>
<sequence>MKSNVVIILIITFCASEIVAQAAQDCKEVNATTEVQKFVVSSTRTGCQYRVQSESGKAVKVFVNATSGSKCVKASSDGKSETLCPSGPTNQLTSSPPIDMSAVYDTTSSDATTAPTTEATTKATEATAPTTKPETEGDDTHSEKAKSSASNKQGTGASSKKESVEKADSHSSAGDEQERSAVEQDIHDVQHIRLARDTSNDVTVYYVVADIYVAKLERSMLIRFREGLVQHGRYMDDIFCVTDLENSIRQTLK</sequence>
<evidence type="ECO:0000313" key="4">
    <source>
        <dbReference type="Proteomes" id="UP000272942"/>
    </source>
</evidence>
<keyword evidence="2" id="KW-0732">Signal</keyword>
<protein>
    <submittedName>
        <fullName evidence="5">Secreted protein</fullName>
    </submittedName>
</protein>
<evidence type="ECO:0000256" key="1">
    <source>
        <dbReference type="SAM" id="MobiDB-lite"/>
    </source>
</evidence>
<evidence type="ECO:0000256" key="2">
    <source>
        <dbReference type="SAM" id="SignalP"/>
    </source>
</evidence>
<feature type="region of interest" description="Disordered" evidence="1">
    <location>
        <begin position="70"/>
        <end position="184"/>
    </location>
</feature>
<feature type="compositionally biased region" description="Basic and acidic residues" evidence="1">
    <location>
        <begin position="159"/>
        <end position="169"/>
    </location>
</feature>
<dbReference type="EMBL" id="UZAN01042593">
    <property type="protein sequence ID" value="VDP76349.1"/>
    <property type="molecule type" value="Genomic_DNA"/>
</dbReference>
<keyword evidence="4" id="KW-1185">Reference proteome</keyword>